<dbReference type="EMBL" id="CP011412">
    <property type="protein sequence ID" value="AKH21727.1"/>
    <property type="molecule type" value="Genomic_DNA"/>
</dbReference>
<evidence type="ECO:0000313" key="3">
    <source>
        <dbReference type="Proteomes" id="UP000034410"/>
    </source>
</evidence>
<feature type="domain" description="HNH nuclease" evidence="1">
    <location>
        <begin position="181"/>
        <end position="230"/>
    </location>
</feature>
<dbReference type="KEGG" id="seds:AAY24_16780"/>
<dbReference type="Pfam" id="PF13391">
    <property type="entry name" value="HNH_2"/>
    <property type="match status" value="1"/>
</dbReference>
<name>A0A0F7K1G8_9GAMM</name>
<organism evidence="2 3">
    <name type="scientific">Sedimenticola thiotaurini</name>
    <dbReference type="NCBI Taxonomy" id="1543721"/>
    <lineage>
        <taxon>Bacteria</taxon>
        <taxon>Pseudomonadati</taxon>
        <taxon>Pseudomonadota</taxon>
        <taxon>Gammaproteobacteria</taxon>
        <taxon>Chromatiales</taxon>
        <taxon>Sedimenticolaceae</taxon>
        <taxon>Sedimenticola</taxon>
    </lineage>
</organism>
<dbReference type="InterPro" id="IPR003615">
    <property type="entry name" value="HNH_nuc"/>
</dbReference>
<dbReference type="AlphaFoldDB" id="A0A0F7K1G8"/>
<reference evidence="2 3" key="1">
    <citation type="journal article" date="2015" name="Genome Announc.">
        <title>Complete Genome Sequence of Sedimenticola thiotaurini Strain SIP-G1, a Polyphosphate- and Polyhydroxyalkanoate-Accumulating Sulfur-Oxidizing Gammaproteobacterium Isolated from Salt Marsh Sediments.</title>
        <authorList>
            <person name="Flood B.E."/>
            <person name="Jones D.S."/>
            <person name="Bailey J.V."/>
        </authorList>
    </citation>
    <scope>NUCLEOTIDE SEQUENCE [LARGE SCALE GENOMIC DNA]</scope>
    <source>
        <strain evidence="2 3">SIP-G1</strain>
    </source>
</reference>
<accession>A0A0F7K1G8</accession>
<keyword evidence="3" id="KW-1185">Reference proteome</keyword>
<dbReference type="Proteomes" id="UP000034410">
    <property type="component" value="Chromosome"/>
</dbReference>
<proteinExistence type="predicted"/>
<evidence type="ECO:0000313" key="2">
    <source>
        <dbReference type="EMBL" id="AKH21727.1"/>
    </source>
</evidence>
<gene>
    <name evidence="2" type="ORF">AAY24_16780</name>
</gene>
<sequence length="289" mass="32916">MFEFLGELTDRHGDVLPIGPLREGIQFRGERVPLLGPQGIFKPRILELPLSITTAPNSPYDDSFTSEGMVRYRYRGTDPQHHDNVRLRAAMIQRKPLVYFHGVVPGRYVAAWPAYIVGDDPQGLHVTVAVDDKASLSVPMENWAADDGSDARRRYITSAVKVRLHQRLFRERVLAAYREQCALCRLRHVTLLEAAHITPDSDPDSEPVVTNGVSLCKLHHAAFDQNILGIRPDYVVEIRQDILEEVDGPMLRFGLQEMHGSKINVPRREHLRPDKDALEQRYQSFREAQ</sequence>
<dbReference type="OrthoDB" id="529575at2"/>
<evidence type="ECO:0000259" key="1">
    <source>
        <dbReference type="Pfam" id="PF13391"/>
    </source>
</evidence>
<protein>
    <recommendedName>
        <fullName evidence="1">HNH nuclease domain-containing protein</fullName>
    </recommendedName>
</protein>